<evidence type="ECO:0000313" key="2">
    <source>
        <dbReference type="EMBL" id="PTU17619.1"/>
    </source>
</evidence>
<reference evidence="2 3" key="1">
    <citation type="journal article" date="2018" name="Proc. Natl. Acad. Sci. U.S.A.">
        <title>Linking secondary metabolites to gene clusters through genome sequencing of six diverse Aspergillus species.</title>
        <authorList>
            <person name="Kaerboelling I."/>
            <person name="Vesth T.C."/>
            <person name="Frisvad J.C."/>
            <person name="Nybo J.L."/>
            <person name="Theobald S."/>
            <person name="Kuo A."/>
            <person name="Bowyer P."/>
            <person name="Matsuda Y."/>
            <person name="Mondo S."/>
            <person name="Lyhne E.K."/>
            <person name="Kogle M.E."/>
            <person name="Clum A."/>
            <person name="Lipzen A."/>
            <person name="Salamov A."/>
            <person name="Ngan C.Y."/>
            <person name="Daum C."/>
            <person name="Chiniquy J."/>
            <person name="Barry K."/>
            <person name="LaButti K."/>
            <person name="Haridas S."/>
            <person name="Simmons B.A."/>
            <person name="Magnuson J.K."/>
            <person name="Mortensen U.H."/>
            <person name="Larsen T.O."/>
            <person name="Grigoriev I.V."/>
            <person name="Baker S.E."/>
            <person name="Andersen M.R."/>
        </authorList>
    </citation>
    <scope>NUCLEOTIDE SEQUENCE [LARGE SCALE GENOMIC DNA]</scope>
    <source>
        <strain evidence="2 3">IBT 24754</strain>
    </source>
</reference>
<keyword evidence="1" id="KW-0732">Signal</keyword>
<feature type="chain" id="PRO_5015511843" description="Secreted protein" evidence="1">
    <location>
        <begin position="23"/>
        <end position="71"/>
    </location>
</feature>
<sequence>MCRLRRILLFLFYFYFFLASWAKKKTSRVKSARFVRGLVYGAVNLLNLKDPSRTKPAFQSLHYLSLIGGPK</sequence>
<feature type="signal peptide" evidence="1">
    <location>
        <begin position="1"/>
        <end position="22"/>
    </location>
</feature>
<dbReference type="GeneID" id="63818029"/>
<dbReference type="AlphaFoldDB" id="A0A2T5LMW0"/>
<dbReference type="Proteomes" id="UP000244073">
    <property type="component" value="Unassembled WGS sequence"/>
</dbReference>
<comment type="caution">
    <text evidence="2">The sequence shown here is derived from an EMBL/GenBank/DDBJ whole genome shotgun (WGS) entry which is preliminary data.</text>
</comment>
<evidence type="ECO:0000313" key="3">
    <source>
        <dbReference type="Proteomes" id="UP000244073"/>
    </source>
</evidence>
<dbReference type="RefSeq" id="XP_040749011.1">
    <property type="nucleotide sequence ID" value="XM_040901144.1"/>
</dbReference>
<evidence type="ECO:0000256" key="1">
    <source>
        <dbReference type="SAM" id="SignalP"/>
    </source>
</evidence>
<evidence type="ECO:0008006" key="4">
    <source>
        <dbReference type="Google" id="ProtNLM"/>
    </source>
</evidence>
<name>A0A2T5LMW0_9EURO</name>
<proteinExistence type="predicted"/>
<accession>A0A2T5LMW0</accession>
<gene>
    <name evidence="2" type="ORF">P175DRAFT_099488</name>
</gene>
<organism evidence="2 3">
    <name type="scientific">Aspergillus ochraceoroseus IBT 24754</name>
    <dbReference type="NCBI Taxonomy" id="1392256"/>
    <lineage>
        <taxon>Eukaryota</taxon>
        <taxon>Fungi</taxon>
        <taxon>Dikarya</taxon>
        <taxon>Ascomycota</taxon>
        <taxon>Pezizomycotina</taxon>
        <taxon>Eurotiomycetes</taxon>
        <taxon>Eurotiomycetidae</taxon>
        <taxon>Eurotiales</taxon>
        <taxon>Aspergillaceae</taxon>
        <taxon>Aspergillus</taxon>
        <taxon>Aspergillus subgen. Nidulantes</taxon>
    </lineage>
</organism>
<dbReference type="EMBL" id="MSFN02000010">
    <property type="protein sequence ID" value="PTU17619.1"/>
    <property type="molecule type" value="Genomic_DNA"/>
</dbReference>
<protein>
    <recommendedName>
        <fullName evidence="4">Secreted protein</fullName>
    </recommendedName>
</protein>
<dbReference type="VEuPathDB" id="FungiDB:P175DRAFT_099488"/>